<proteinExistence type="predicted"/>
<protein>
    <submittedName>
        <fullName evidence="1">Uncharacterized protein</fullName>
    </submittedName>
</protein>
<name>A0A2P2NZ37_RHIMU</name>
<dbReference type="AlphaFoldDB" id="A0A2P2NZ37"/>
<sequence>MTSNIINQQGSNSTSIVCTCDGTVPFLAGGVPYLSLDELITDSYVPVSEFHPNSWLRI</sequence>
<dbReference type="EMBL" id="GGEC01067266">
    <property type="protein sequence ID" value="MBX47750.1"/>
    <property type="molecule type" value="Transcribed_RNA"/>
</dbReference>
<reference evidence="1" key="1">
    <citation type="submission" date="2018-02" db="EMBL/GenBank/DDBJ databases">
        <title>Rhizophora mucronata_Transcriptome.</title>
        <authorList>
            <person name="Meera S.P."/>
            <person name="Sreeshan A."/>
            <person name="Augustine A."/>
        </authorList>
    </citation>
    <scope>NUCLEOTIDE SEQUENCE</scope>
    <source>
        <tissue evidence="1">Leaf</tissue>
    </source>
</reference>
<evidence type="ECO:0000313" key="1">
    <source>
        <dbReference type="EMBL" id="MBX47750.1"/>
    </source>
</evidence>
<accession>A0A2P2NZ37</accession>
<organism evidence="1">
    <name type="scientific">Rhizophora mucronata</name>
    <name type="common">Asiatic mangrove</name>
    <dbReference type="NCBI Taxonomy" id="61149"/>
    <lineage>
        <taxon>Eukaryota</taxon>
        <taxon>Viridiplantae</taxon>
        <taxon>Streptophyta</taxon>
        <taxon>Embryophyta</taxon>
        <taxon>Tracheophyta</taxon>
        <taxon>Spermatophyta</taxon>
        <taxon>Magnoliopsida</taxon>
        <taxon>eudicotyledons</taxon>
        <taxon>Gunneridae</taxon>
        <taxon>Pentapetalae</taxon>
        <taxon>rosids</taxon>
        <taxon>fabids</taxon>
        <taxon>Malpighiales</taxon>
        <taxon>Rhizophoraceae</taxon>
        <taxon>Rhizophora</taxon>
    </lineage>
</organism>